<reference evidence="7 8" key="1">
    <citation type="journal article" date="2018" name="Vet. Microbiol.">
        <title>Characterisation of Staphylococcus felis isolated from cats using whole genome sequencing.</title>
        <authorList>
            <person name="Worthing K."/>
            <person name="Pang S."/>
            <person name="Trott D.J."/>
            <person name="Abraham S."/>
            <person name="Coombs G.W."/>
            <person name="Jordan D."/>
            <person name="McIntyre L."/>
            <person name="Davies M.R."/>
            <person name="Norris J."/>
        </authorList>
    </citation>
    <scope>NUCLEOTIDE SEQUENCE [LARGE SCALE GENOMIC DNA]</scope>
    <source>
        <strain evidence="7 8">F25</strain>
    </source>
</reference>
<evidence type="ECO:0000256" key="3">
    <source>
        <dbReference type="ARBA" id="ARBA00022729"/>
    </source>
</evidence>
<evidence type="ECO:0000256" key="5">
    <source>
        <dbReference type="ARBA" id="ARBA00093792"/>
    </source>
</evidence>
<evidence type="ECO:0000313" key="8">
    <source>
        <dbReference type="Proteomes" id="UP000256337"/>
    </source>
</evidence>
<gene>
    <name evidence="7" type="ORF">DOS76_05475</name>
</gene>
<dbReference type="RefSeq" id="WP_115855888.1">
    <property type="nucleotide sequence ID" value="NZ_CAJUZR010000047.1"/>
</dbReference>
<protein>
    <recommendedName>
        <fullName evidence="5">Immunodominant staphylococcal antigen B</fullName>
    </recommendedName>
</protein>
<feature type="chain" id="PRO_5043993362" description="Immunodominant staphylococcal antigen B" evidence="6">
    <location>
        <begin position="22"/>
        <end position="171"/>
    </location>
</feature>
<evidence type="ECO:0000256" key="6">
    <source>
        <dbReference type="SAM" id="SignalP"/>
    </source>
</evidence>
<dbReference type="AlphaFoldDB" id="A0AAX1RX27"/>
<keyword evidence="3 6" id="KW-0732">Signal</keyword>
<evidence type="ECO:0000256" key="2">
    <source>
        <dbReference type="ARBA" id="ARBA00022525"/>
    </source>
</evidence>
<dbReference type="EMBL" id="QKYD01000086">
    <property type="protein sequence ID" value="REI22383.1"/>
    <property type="molecule type" value="Genomic_DNA"/>
</dbReference>
<evidence type="ECO:0000256" key="1">
    <source>
        <dbReference type="ARBA" id="ARBA00004613"/>
    </source>
</evidence>
<evidence type="ECO:0000256" key="4">
    <source>
        <dbReference type="ARBA" id="ARBA00093777"/>
    </source>
</evidence>
<accession>A0AAX1RX27</accession>
<organism evidence="7 8">
    <name type="scientific">Staphylococcus felis</name>
    <dbReference type="NCBI Taxonomy" id="46127"/>
    <lineage>
        <taxon>Bacteria</taxon>
        <taxon>Bacillati</taxon>
        <taxon>Bacillota</taxon>
        <taxon>Bacilli</taxon>
        <taxon>Bacillales</taxon>
        <taxon>Staphylococcaceae</taxon>
        <taxon>Staphylococcus</taxon>
    </lineage>
</organism>
<keyword evidence="2" id="KW-0964">Secreted</keyword>
<feature type="signal peptide" evidence="6">
    <location>
        <begin position="1"/>
        <end position="21"/>
    </location>
</feature>
<dbReference type="NCBIfam" id="NF047686">
    <property type="entry name" value="IsaB_fam"/>
    <property type="match status" value="1"/>
</dbReference>
<comment type="similarity">
    <text evidence="4">Belongs to the IsaB family.</text>
</comment>
<name>A0AAX1RX27_9STAP</name>
<dbReference type="InterPro" id="IPR058086">
    <property type="entry name" value="IsaB"/>
</dbReference>
<dbReference type="Proteomes" id="UP000256337">
    <property type="component" value="Unassembled WGS sequence"/>
</dbReference>
<proteinExistence type="inferred from homology"/>
<sequence>MNQFSKIMLATSLSATMMLGAVTVTQSDDSAQAATQYQKPYYTYEGVFNYQDNNALRDKTFYNALKNDNFKYENLKVGESTQEDVENALGSNLKKYYQEKGIMYYERNDIIVGIKDGKLVDLTLLVDKVKNSSQDMASHVKKGEVYDTDSTYVAFYRGNSIVIKSKTISQK</sequence>
<comment type="subcellular location">
    <subcellularLocation>
        <location evidence="1">Secreted</location>
    </subcellularLocation>
</comment>
<comment type="caution">
    <text evidence="7">The sequence shown here is derived from an EMBL/GenBank/DDBJ whole genome shotgun (WGS) entry which is preliminary data.</text>
</comment>
<evidence type="ECO:0000313" key="7">
    <source>
        <dbReference type="EMBL" id="REI22383.1"/>
    </source>
</evidence>